<evidence type="ECO:0000313" key="2">
    <source>
        <dbReference type="Proteomes" id="UP000281594"/>
    </source>
</evidence>
<proteinExistence type="predicted"/>
<gene>
    <name evidence="1" type="ORF">D3C57_142940</name>
</gene>
<reference evidence="1 2" key="1">
    <citation type="journal article" date="2018" name="J. Biol. Chem.">
        <title>Discovery of the actinoplanic acid pathway in Streptomyces rapamycinicus reveals a genetically conserved synergism with rapamycin.</title>
        <authorList>
            <person name="Mrak P."/>
            <person name="Krastel P."/>
            <person name="Pivk Lukancic P."/>
            <person name="Tao J."/>
            <person name="Pistorius D."/>
            <person name="Moore C.M."/>
        </authorList>
    </citation>
    <scope>NUCLEOTIDE SEQUENCE [LARGE SCALE GENOMIC DNA]</scope>
    <source>
        <strain evidence="1 2">NRRL 5491</strain>
    </source>
</reference>
<protein>
    <submittedName>
        <fullName evidence="1">Uncharacterized protein</fullName>
    </submittedName>
</protein>
<name>A0A0A0N745_STRRN</name>
<dbReference type="Proteomes" id="UP000281594">
    <property type="component" value="Unassembled WGS sequence"/>
</dbReference>
<dbReference type="EMBL" id="QYCY01000002">
    <property type="protein sequence ID" value="RLV76132.1"/>
    <property type="molecule type" value="Genomic_DNA"/>
</dbReference>
<comment type="caution">
    <text evidence="1">The sequence shown here is derived from an EMBL/GenBank/DDBJ whole genome shotgun (WGS) entry which is preliminary data.</text>
</comment>
<sequence length="83" mass="8656">MSGRFTPSNRAGSLISTRLPSANTASFAVLHAIASASASRATVRCCTTIASSAHGNPRRDSFALGSVARLVSCRHTCPQPVQR</sequence>
<organism evidence="1 2">
    <name type="scientific">Streptomyces rapamycinicus (strain ATCC 29253 / DSM 41530 / NRRL 5491 / AYB-994)</name>
    <name type="common">Streptomyces hygroscopicus (strain ATCC 29253)</name>
    <dbReference type="NCBI Taxonomy" id="1343740"/>
    <lineage>
        <taxon>Bacteria</taxon>
        <taxon>Bacillati</taxon>
        <taxon>Actinomycetota</taxon>
        <taxon>Actinomycetes</taxon>
        <taxon>Kitasatosporales</taxon>
        <taxon>Streptomycetaceae</taxon>
        <taxon>Streptomyces</taxon>
        <taxon>Streptomyces violaceusniger group</taxon>
    </lineage>
</organism>
<evidence type="ECO:0000313" key="1">
    <source>
        <dbReference type="EMBL" id="RLV76132.1"/>
    </source>
</evidence>
<dbReference type="HOGENOM" id="CLU_2541213_0_0_11"/>
<dbReference type="KEGG" id="src:M271_00755"/>
<dbReference type="AlphaFoldDB" id="A0A0A0N745"/>
<accession>A0A0A0N745</accession>